<dbReference type="EMBL" id="JAVRHV010000004">
    <property type="protein sequence ID" value="MDT0553374.1"/>
    <property type="molecule type" value="Genomic_DNA"/>
</dbReference>
<keyword evidence="11" id="KW-1185">Reference proteome</keyword>
<keyword evidence="6 10" id="KW-0560">Oxidoreductase</keyword>
<gene>
    <name evidence="10" type="ORF">RM519_08975</name>
</gene>
<evidence type="ECO:0000256" key="3">
    <source>
        <dbReference type="ARBA" id="ARBA00022723"/>
    </source>
</evidence>
<accession>A0ABU2Y595</accession>
<feature type="domain" description="Cytochrome c" evidence="9">
    <location>
        <begin position="62"/>
        <end position="172"/>
    </location>
</feature>
<keyword evidence="10" id="KW-0575">Peroxidase</keyword>
<dbReference type="SUPFAM" id="SSF46626">
    <property type="entry name" value="Cytochrome c"/>
    <property type="match status" value="2"/>
</dbReference>
<evidence type="ECO:0000256" key="7">
    <source>
        <dbReference type="ARBA" id="ARBA00023004"/>
    </source>
</evidence>
<keyword evidence="7 8" id="KW-0408">Iron</keyword>
<dbReference type="InterPro" id="IPR009056">
    <property type="entry name" value="Cyt_c-like_dom"/>
</dbReference>
<evidence type="ECO:0000259" key="9">
    <source>
        <dbReference type="PROSITE" id="PS51007"/>
    </source>
</evidence>
<keyword evidence="4" id="KW-0732">Signal</keyword>
<evidence type="ECO:0000256" key="1">
    <source>
        <dbReference type="ARBA" id="ARBA00004418"/>
    </source>
</evidence>
<dbReference type="Gene3D" id="1.10.760.10">
    <property type="entry name" value="Cytochrome c-like domain"/>
    <property type="match status" value="2"/>
</dbReference>
<evidence type="ECO:0000313" key="11">
    <source>
        <dbReference type="Proteomes" id="UP001252186"/>
    </source>
</evidence>
<proteinExistence type="predicted"/>
<protein>
    <submittedName>
        <fullName evidence="10">Cytochrome c peroxidase</fullName>
        <ecNumber evidence="10">1.11.1.5</ecNumber>
    </submittedName>
</protein>
<evidence type="ECO:0000256" key="2">
    <source>
        <dbReference type="ARBA" id="ARBA00022617"/>
    </source>
</evidence>
<organism evidence="10 11">
    <name type="scientific">Urechidicola vernalis</name>
    <dbReference type="NCBI Taxonomy" id="3075600"/>
    <lineage>
        <taxon>Bacteria</taxon>
        <taxon>Pseudomonadati</taxon>
        <taxon>Bacteroidota</taxon>
        <taxon>Flavobacteriia</taxon>
        <taxon>Flavobacteriales</taxon>
        <taxon>Flavobacteriaceae</taxon>
        <taxon>Urechidicola</taxon>
    </lineage>
</organism>
<reference evidence="10 11" key="1">
    <citation type="submission" date="2023-09" db="EMBL/GenBank/DDBJ databases">
        <authorList>
            <person name="Rey-Velasco X."/>
        </authorList>
    </citation>
    <scope>NUCLEOTIDE SEQUENCE [LARGE SCALE GENOMIC DNA]</scope>
    <source>
        <strain evidence="10 11">P050</strain>
    </source>
</reference>
<name>A0ABU2Y595_9FLAO</name>
<dbReference type="PANTHER" id="PTHR30600">
    <property type="entry name" value="CYTOCHROME C PEROXIDASE-RELATED"/>
    <property type="match status" value="1"/>
</dbReference>
<dbReference type="PANTHER" id="PTHR30600:SF10">
    <property type="entry name" value="BLL6722 PROTEIN"/>
    <property type="match status" value="1"/>
</dbReference>
<dbReference type="PROSITE" id="PS51007">
    <property type="entry name" value="CYTC"/>
    <property type="match status" value="2"/>
</dbReference>
<dbReference type="InterPro" id="IPR051395">
    <property type="entry name" value="Cytochrome_c_Peroxidase/MauG"/>
</dbReference>
<dbReference type="InterPro" id="IPR036909">
    <property type="entry name" value="Cyt_c-like_dom_sf"/>
</dbReference>
<evidence type="ECO:0000256" key="4">
    <source>
        <dbReference type="ARBA" id="ARBA00022729"/>
    </source>
</evidence>
<dbReference type="Pfam" id="PF03150">
    <property type="entry name" value="CCP_MauG"/>
    <property type="match status" value="1"/>
</dbReference>
<comment type="subcellular location">
    <subcellularLocation>
        <location evidence="1">Periplasm</location>
    </subcellularLocation>
</comment>
<evidence type="ECO:0000256" key="8">
    <source>
        <dbReference type="PROSITE-ProRule" id="PRU00433"/>
    </source>
</evidence>
<dbReference type="EC" id="1.11.1.5" evidence="10"/>
<dbReference type="InterPro" id="IPR026259">
    <property type="entry name" value="MauG/Cytc_peroxidase"/>
</dbReference>
<comment type="caution">
    <text evidence="10">The sequence shown here is derived from an EMBL/GenBank/DDBJ whole genome shotgun (WGS) entry which is preliminary data.</text>
</comment>
<keyword evidence="5" id="KW-0574">Periplasm</keyword>
<evidence type="ECO:0000256" key="6">
    <source>
        <dbReference type="ARBA" id="ARBA00023002"/>
    </source>
</evidence>
<dbReference type="RefSeq" id="WP_311593382.1">
    <property type="nucleotide sequence ID" value="NZ_JAVRHV010000004.1"/>
</dbReference>
<dbReference type="PIRSF" id="PIRSF000294">
    <property type="entry name" value="Cytochrome-c_peroxidase"/>
    <property type="match status" value="1"/>
</dbReference>
<keyword evidence="3 8" id="KW-0479">Metal-binding</keyword>
<keyword evidence="2 8" id="KW-0349">Heme</keyword>
<sequence length="360" mass="40110">MKSIKNILLITSVLLFLWSCDEDGITTYAPYEPTPLPLEIPKLFSDNIIDPVIPFDNPQTVEGVNLGRKLFFDPILSGDNSQSCADCHAPENAFSDADRFSEGINGDLGTRNSMPIFNLAWNYDENFFWDGRAFSLENQALEPVVNPIEMHSDWKINAEKLANHAEYTELFYQAFGNVKIDSTLVTKAIAQFQRTLISANSRFDQHLLGTTTLTPQELNGFNIFMDESKGDCFHCHGNANNPLWTDNIFHNNGLDATFTDLGLGAKTGDPADNGKFRSPSLRNLAFTAPFMHDGRFATLEEVIIHYSEGLQHSSTIDPLMKAVENGGVQLSESDKSDLKAFLLSLSDPTFINNPDFQNPN</sequence>
<dbReference type="InterPro" id="IPR004852">
    <property type="entry name" value="Di-haem_cyt_c_peroxidsae"/>
</dbReference>
<evidence type="ECO:0000313" key="10">
    <source>
        <dbReference type="EMBL" id="MDT0553374.1"/>
    </source>
</evidence>
<dbReference type="Proteomes" id="UP001252186">
    <property type="component" value="Unassembled WGS sequence"/>
</dbReference>
<feature type="domain" description="Cytochrome c" evidence="9">
    <location>
        <begin position="215"/>
        <end position="346"/>
    </location>
</feature>
<dbReference type="GO" id="GO:0004130">
    <property type="term" value="F:cytochrome-c peroxidase activity"/>
    <property type="evidence" value="ECO:0007669"/>
    <property type="project" value="UniProtKB-EC"/>
</dbReference>
<evidence type="ECO:0000256" key="5">
    <source>
        <dbReference type="ARBA" id="ARBA00022764"/>
    </source>
</evidence>